<evidence type="ECO:0000313" key="1">
    <source>
        <dbReference type="EMBL" id="SDP21117.1"/>
    </source>
</evidence>
<dbReference type="Proteomes" id="UP000199691">
    <property type="component" value="Unassembled WGS sequence"/>
</dbReference>
<name>A0A1H0QV01_9PSEU</name>
<keyword evidence="2" id="KW-1185">Reference proteome</keyword>
<evidence type="ECO:0008006" key="3">
    <source>
        <dbReference type="Google" id="ProtNLM"/>
    </source>
</evidence>
<reference evidence="2" key="1">
    <citation type="submission" date="2016-10" db="EMBL/GenBank/DDBJ databases">
        <authorList>
            <person name="Varghese N."/>
            <person name="Submissions S."/>
        </authorList>
    </citation>
    <scope>NUCLEOTIDE SEQUENCE [LARGE SCALE GENOMIC DNA]</scope>
    <source>
        <strain evidence="2">CGMCC 4.6609</strain>
    </source>
</reference>
<dbReference type="EMBL" id="FNIX01000006">
    <property type="protein sequence ID" value="SDP21117.1"/>
    <property type="molecule type" value="Genomic_DNA"/>
</dbReference>
<proteinExistence type="predicted"/>
<protein>
    <recommendedName>
        <fullName evidence="3">Restriction endonuclease</fullName>
    </recommendedName>
</protein>
<dbReference type="STRING" id="641025.SAMN05421507_10628"/>
<sequence>MTRRSIRPTITPVDDQRSRPHILLAPCYGNSKTRRRYHQTIEAGVEFESREYAELLAPADLTALRALHPSGAARFWGAIATHDKTMNKLRTGDVVVFTGGNRVKAAGEIGHLFRNPPLADLMWDQFDDERSFVNIYSVRNVQVIERPRREVWRNLGFDEGDNVAGQRLVTGERVERMLAELRIVPSLAQALIGAQLEAVDRALATGSHIIPVETFHTDSVSLHITERITRHERVESRLVCRYQQFRSNVVFTSFRTHNGKRADLYRVEDDEVEILEAKSLAIHEKVREAAGQLLDYAAESPHPVTRLSALFPLRPDQYSVDFLHRLGIDCVYRSGDGAFIREEAPEERRRYMLVVWRGKG</sequence>
<accession>A0A1H0QV01</accession>
<organism evidence="1 2">
    <name type="scientific">Lentzea jiangxiensis</name>
    <dbReference type="NCBI Taxonomy" id="641025"/>
    <lineage>
        <taxon>Bacteria</taxon>
        <taxon>Bacillati</taxon>
        <taxon>Actinomycetota</taxon>
        <taxon>Actinomycetes</taxon>
        <taxon>Pseudonocardiales</taxon>
        <taxon>Pseudonocardiaceae</taxon>
        <taxon>Lentzea</taxon>
    </lineage>
</organism>
<evidence type="ECO:0000313" key="2">
    <source>
        <dbReference type="Proteomes" id="UP000199691"/>
    </source>
</evidence>
<gene>
    <name evidence="1" type="ORF">SAMN05421507_10628</name>
</gene>
<dbReference type="AlphaFoldDB" id="A0A1H0QV01"/>